<dbReference type="GO" id="GO:0022857">
    <property type="term" value="F:transmembrane transporter activity"/>
    <property type="evidence" value="ECO:0007669"/>
    <property type="project" value="InterPro"/>
</dbReference>
<comment type="caution">
    <text evidence="8">The sequence shown here is derived from an EMBL/GenBank/DDBJ whole genome shotgun (WGS) entry which is preliminary data.</text>
</comment>
<evidence type="ECO:0000313" key="9">
    <source>
        <dbReference type="Proteomes" id="UP000294017"/>
    </source>
</evidence>
<name>A0AB37XV24_STAAU</name>
<keyword evidence="3" id="KW-1003">Cell membrane</keyword>
<accession>A0AB37XV24</accession>
<evidence type="ECO:0000256" key="1">
    <source>
        <dbReference type="ARBA" id="ARBA00004651"/>
    </source>
</evidence>
<organism evidence="8 9">
    <name type="scientific">Staphylococcus aureus</name>
    <dbReference type="NCBI Taxonomy" id="1280"/>
    <lineage>
        <taxon>Bacteria</taxon>
        <taxon>Bacillati</taxon>
        <taxon>Bacillota</taxon>
        <taxon>Bacilli</taxon>
        <taxon>Bacillales</taxon>
        <taxon>Staphylococcaceae</taxon>
        <taxon>Staphylococcus</taxon>
    </lineage>
</organism>
<dbReference type="Gene3D" id="1.20.1250.20">
    <property type="entry name" value="MFS general substrate transporter like domains"/>
    <property type="match status" value="1"/>
</dbReference>
<comment type="subcellular location">
    <subcellularLocation>
        <location evidence="1">Cell membrane</location>
        <topology evidence="1">Multi-pass membrane protein</topology>
    </subcellularLocation>
</comment>
<feature type="transmembrane region" description="Helical" evidence="7">
    <location>
        <begin position="77"/>
        <end position="109"/>
    </location>
</feature>
<keyword evidence="5 7" id="KW-1133">Transmembrane helix</keyword>
<keyword evidence="6 7" id="KW-0472">Membrane</keyword>
<dbReference type="GO" id="GO:0005886">
    <property type="term" value="C:plasma membrane"/>
    <property type="evidence" value="ECO:0007669"/>
    <property type="project" value="UniProtKB-SubCell"/>
</dbReference>
<sequence length="316" mass="34281">SDLILSLIIIIIPLLAITSNLNYLTLLTISTAITIINCYTDPAFRAILPEIIDEEHLATSNALIDSLQRGSNIILPALIGVIVILVGNVGVFFICSILLFLGFIFNALLKYTNNNMIDRHSKEDFSETWEFLKQSKEIPFIIIIQFACILINTGLWRVVLPLFISNILKEGVGVYGLATSCLGIASLLMSLIMGLLSEKRLIFKFSIGVLVWGIGLSIINVFPSVAILYIGATLLGLGQSIEGLTRSVAIQIKTPNHLMGKVFSISSTSNYAADTLSLGLISIIIPLLSLSNIFILGGVIISILSLAGLKFVKKSM</sequence>
<feature type="transmembrane region" description="Helical" evidence="7">
    <location>
        <begin position="276"/>
        <end position="309"/>
    </location>
</feature>
<evidence type="ECO:0000256" key="6">
    <source>
        <dbReference type="ARBA" id="ARBA00023136"/>
    </source>
</evidence>
<dbReference type="RefSeq" id="WP_130136474.1">
    <property type="nucleotide sequence ID" value="NZ_RQTF01000118.1"/>
</dbReference>
<proteinExistence type="predicted"/>
<evidence type="ECO:0000256" key="2">
    <source>
        <dbReference type="ARBA" id="ARBA00022448"/>
    </source>
</evidence>
<feature type="transmembrane region" description="Helical" evidence="7">
    <location>
        <begin position="138"/>
        <end position="160"/>
    </location>
</feature>
<gene>
    <name evidence="8" type="ORF">EIH03_07035</name>
</gene>
<dbReference type="EMBL" id="RQTF01000118">
    <property type="protein sequence ID" value="RZI07223.1"/>
    <property type="molecule type" value="Genomic_DNA"/>
</dbReference>
<dbReference type="PANTHER" id="PTHR43266:SF2">
    <property type="entry name" value="MAJOR FACILITATOR SUPERFAMILY (MFS) PROFILE DOMAIN-CONTAINING PROTEIN"/>
    <property type="match status" value="1"/>
</dbReference>
<keyword evidence="4 7" id="KW-0812">Transmembrane</keyword>
<feature type="non-terminal residue" evidence="8">
    <location>
        <position position="1"/>
    </location>
</feature>
<keyword evidence="2" id="KW-0813">Transport</keyword>
<dbReference type="PANTHER" id="PTHR43266">
    <property type="entry name" value="MACROLIDE-EFFLUX PROTEIN"/>
    <property type="match status" value="1"/>
</dbReference>
<dbReference type="AlphaFoldDB" id="A0AB37XV24"/>
<evidence type="ECO:0000256" key="3">
    <source>
        <dbReference type="ARBA" id="ARBA00022475"/>
    </source>
</evidence>
<evidence type="ECO:0000256" key="4">
    <source>
        <dbReference type="ARBA" id="ARBA00022692"/>
    </source>
</evidence>
<dbReference type="Pfam" id="PF07690">
    <property type="entry name" value="MFS_1"/>
    <property type="match status" value="1"/>
</dbReference>
<dbReference type="InterPro" id="IPR036259">
    <property type="entry name" value="MFS_trans_sf"/>
</dbReference>
<feature type="transmembrane region" description="Helical" evidence="7">
    <location>
        <begin position="209"/>
        <end position="230"/>
    </location>
</feature>
<dbReference type="SUPFAM" id="SSF103473">
    <property type="entry name" value="MFS general substrate transporter"/>
    <property type="match status" value="1"/>
</dbReference>
<reference evidence="8 9" key="1">
    <citation type="submission" date="2018-11" db="EMBL/GenBank/DDBJ databases">
        <title>Genomic profiling of Staphylococcus species from a Poultry farm system in KwaZulu-Natal, South Africa.</title>
        <authorList>
            <person name="Amoako D.G."/>
            <person name="Somboro A.M."/>
            <person name="Abia A.L.K."/>
            <person name="Bester L.A."/>
            <person name="Essack S.Y."/>
        </authorList>
    </citation>
    <scope>NUCLEOTIDE SEQUENCE [LARGE SCALE GENOMIC DNA]</scope>
    <source>
        <strain evidence="8 9">SA12</strain>
    </source>
</reference>
<feature type="transmembrane region" description="Helical" evidence="7">
    <location>
        <begin position="172"/>
        <end position="197"/>
    </location>
</feature>
<evidence type="ECO:0000256" key="7">
    <source>
        <dbReference type="SAM" id="Phobius"/>
    </source>
</evidence>
<evidence type="ECO:0000256" key="5">
    <source>
        <dbReference type="ARBA" id="ARBA00022989"/>
    </source>
</evidence>
<protein>
    <submittedName>
        <fullName evidence="8">MFS transporter</fullName>
    </submittedName>
</protein>
<dbReference type="CDD" id="cd06173">
    <property type="entry name" value="MFS_MefA_like"/>
    <property type="match status" value="1"/>
</dbReference>
<dbReference type="Proteomes" id="UP000294017">
    <property type="component" value="Unassembled WGS sequence"/>
</dbReference>
<evidence type="ECO:0000313" key="8">
    <source>
        <dbReference type="EMBL" id="RZI07223.1"/>
    </source>
</evidence>
<dbReference type="InterPro" id="IPR011701">
    <property type="entry name" value="MFS"/>
</dbReference>